<dbReference type="InterPro" id="IPR027417">
    <property type="entry name" value="P-loop_NTPase"/>
</dbReference>
<protein>
    <recommendedName>
        <fullName evidence="5">FtsK domain-containing protein</fullName>
    </recommendedName>
</protein>
<dbReference type="GO" id="GO:0003677">
    <property type="term" value="F:DNA binding"/>
    <property type="evidence" value="ECO:0007669"/>
    <property type="project" value="InterPro"/>
</dbReference>
<comment type="caution">
    <text evidence="6">The sequence shown here is derived from an EMBL/GenBank/DDBJ whole genome shotgun (WGS) entry which is preliminary data.</text>
</comment>
<dbReference type="Proteomes" id="UP000215059">
    <property type="component" value="Unassembled WGS sequence"/>
</dbReference>
<evidence type="ECO:0000313" key="6">
    <source>
        <dbReference type="EMBL" id="OYD58494.1"/>
    </source>
</evidence>
<dbReference type="Pfam" id="PF01580">
    <property type="entry name" value="FtsK_SpoIIIE"/>
    <property type="match status" value="1"/>
</dbReference>
<reference evidence="6 7" key="1">
    <citation type="submission" date="2017-07" db="EMBL/GenBank/DDBJ databases">
        <title>Fictibacillus sp. nov. GDSW-R2A3 Genome sequencing and assembly.</title>
        <authorList>
            <person name="Mayilraj S."/>
        </authorList>
    </citation>
    <scope>NUCLEOTIDE SEQUENCE [LARGE SCALE GENOMIC DNA]</scope>
    <source>
        <strain evidence="6 7">GDSW-R2A3</strain>
    </source>
</reference>
<evidence type="ECO:0000256" key="1">
    <source>
        <dbReference type="ARBA" id="ARBA00004141"/>
    </source>
</evidence>
<comment type="subcellular location">
    <subcellularLocation>
        <location evidence="1">Membrane</location>
        <topology evidence="1">Multi-pass membrane protein</topology>
    </subcellularLocation>
</comment>
<evidence type="ECO:0000256" key="3">
    <source>
        <dbReference type="ARBA" id="ARBA00022840"/>
    </source>
</evidence>
<dbReference type="InterPro" id="IPR050206">
    <property type="entry name" value="FtsK/SpoIIIE/SftA"/>
</dbReference>
<dbReference type="AlphaFoldDB" id="A0A235FBU2"/>
<dbReference type="PANTHER" id="PTHR22683:SF41">
    <property type="entry name" value="DNA TRANSLOCASE FTSK"/>
    <property type="match status" value="1"/>
</dbReference>
<organism evidence="6 7">
    <name type="scientific">Fictibacillus aquaticus</name>
    <dbReference type="NCBI Taxonomy" id="2021314"/>
    <lineage>
        <taxon>Bacteria</taxon>
        <taxon>Bacillati</taxon>
        <taxon>Bacillota</taxon>
        <taxon>Bacilli</taxon>
        <taxon>Bacillales</taxon>
        <taxon>Fictibacillaceae</taxon>
        <taxon>Fictibacillus</taxon>
    </lineage>
</organism>
<dbReference type="EMBL" id="NOII01000001">
    <property type="protein sequence ID" value="OYD58494.1"/>
    <property type="molecule type" value="Genomic_DNA"/>
</dbReference>
<accession>A0A235FBU2</accession>
<dbReference type="GO" id="GO:0016020">
    <property type="term" value="C:membrane"/>
    <property type="evidence" value="ECO:0007669"/>
    <property type="project" value="UniProtKB-SubCell"/>
</dbReference>
<dbReference type="InterPro" id="IPR002543">
    <property type="entry name" value="FtsK_dom"/>
</dbReference>
<keyword evidence="2 4" id="KW-0547">Nucleotide-binding</keyword>
<name>A0A235FBU2_9BACL</name>
<keyword evidence="7" id="KW-1185">Reference proteome</keyword>
<feature type="domain" description="FtsK" evidence="5">
    <location>
        <begin position="174"/>
        <end position="372"/>
    </location>
</feature>
<evidence type="ECO:0000256" key="4">
    <source>
        <dbReference type="PROSITE-ProRule" id="PRU00289"/>
    </source>
</evidence>
<dbReference type="SUPFAM" id="SSF52540">
    <property type="entry name" value="P-loop containing nucleoside triphosphate hydrolases"/>
    <property type="match status" value="1"/>
</dbReference>
<keyword evidence="3 4" id="KW-0067">ATP-binding</keyword>
<dbReference type="GO" id="GO:0005524">
    <property type="term" value="F:ATP binding"/>
    <property type="evidence" value="ECO:0007669"/>
    <property type="project" value="UniProtKB-UniRule"/>
</dbReference>
<evidence type="ECO:0000313" key="7">
    <source>
        <dbReference type="Proteomes" id="UP000215059"/>
    </source>
</evidence>
<evidence type="ECO:0000259" key="5">
    <source>
        <dbReference type="PROSITE" id="PS50901"/>
    </source>
</evidence>
<dbReference type="PROSITE" id="PS50901">
    <property type="entry name" value="FTSK"/>
    <property type="match status" value="1"/>
</dbReference>
<sequence length="447" mass="50487">MIFEIVSSAVFGSVAGYGYLKNNGITNDAAKLQRIFRNCGLTVKEQGKEGKVTKEVHLYRKKKEDWGTEYVFRIPLGLSFNDFQNKIDNIRDGLNNKKKVLDIGLKDIKAIDFKKDIPKQIKGLLKKKPTQKEVDLSYDGMLRVKVYNKAMESYLEYEEVKRNGWKVPIGVDRLGRIVYQDFDAEYYVLVAGSVGGGKSNAVNLITSHFLFTQPENIKLALIDLKMGMELGPYENCKQVIGYAEHPEQVPAVLDKVESYIMAMSKRLKAQGYRNVIEAGIKERLFLIIDEIAELSPDEEAEKKAKKGEDPTAKDIKEFAWNKINHIARLGRAWGVRIVSATQHPIQECIPKYLKRNSDGRLCFPVEDEVASRVVLGTAGAESLPDISGRGLYKKGANITEVQTFRILNETIDRAIKPNLVRKEKARHSVADIQRAERGTDTLVFEEA</sequence>
<proteinExistence type="predicted"/>
<dbReference type="PANTHER" id="PTHR22683">
    <property type="entry name" value="SPORULATION PROTEIN RELATED"/>
    <property type="match status" value="1"/>
</dbReference>
<dbReference type="RefSeq" id="WP_094250456.1">
    <property type="nucleotide sequence ID" value="NZ_JBHLXL010000001.1"/>
</dbReference>
<feature type="binding site" evidence="4">
    <location>
        <begin position="192"/>
        <end position="199"/>
    </location>
    <ligand>
        <name>ATP</name>
        <dbReference type="ChEBI" id="CHEBI:30616"/>
    </ligand>
</feature>
<gene>
    <name evidence="6" type="ORF">CGZ90_00920</name>
</gene>
<dbReference type="Gene3D" id="3.40.50.300">
    <property type="entry name" value="P-loop containing nucleotide triphosphate hydrolases"/>
    <property type="match status" value="1"/>
</dbReference>
<evidence type="ECO:0000256" key="2">
    <source>
        <dbReference type="ARBA" id="ARBA00022741"/>
    </source>
</evidence>